<keyword evidence="1" id="KW-1133">Transmembrane helix</keyword>
<evidence type="ECO:0000313" key="4">
    <source>
        <dbReference type="Proteomes" id="UP000609849"/>
    </source>
</evidence>
<feature type="transmembrane region" description="Helical" evidence="1">
    <location>
        <begin position="332"/>
        <end position="353"/>
    </location>
</feature>
<evidence type="ECO:0000256" key="1">
    <source>
        <dbReference type="SAM" id="Phobius"/>
    </source>
</evidence>
<organism evidence="3 4">
    <name type="scientific">Romboutsia faecis</name>
    <dbReference type="NCBI Taxonomy" id="2764597"/>
    <lineage>
        <taxon>Bacteria</taxon>
        <taxon>Bacillati</taxon>
        <taxon>Bacillota</taxon>
        <taxon>Clostridia</taxon>
        <taxon>Peptostreptococcales</taxon>
        <taxon>Peptostreptococcaceae</taxon>
        <taxon>Romboutsia</taxon>
    </lineage>
</organism>
<feature type="transmembrane region" description="Helical" evidence="1">
    <location>
        <begin position="169"/>
        <end position="188"/>
    </location>
</feature>
<dbReference type="Proteomes" id="UP000609849">
    <property type="component" value="Unassembled WGS sequence"/>
</dbReference>
<keyword evidence="4" id="KW-1185">Reference proteome</keyword>
<dbReference type="InterPro" id="IPR027783">
    <property type="entry name" value="Bacterial_PH-related"/>
</dbReference>
<accession>A0ABR7JM62</accession>
<proteinExistence type="predicted"/>
<keyword evidence="1" id="KW-0472">Membrane</keyword>
<feature type="transmembrane region" description="Helical" evidence="1">
    <location>
        <begin position="144"/>
        <end position="163"/>
    </location>
</feature>
<reference evidence="3 4" key="1">
    <citation type="submission" date="2020-08" db="EMBL/GenBank/DDBJ databases">
        <authorList>
            <person name="Liu C."/>
            <person name="Sun Q."/>
        </authorList>
    </citation>
    <scope>NUCLEOTIDE SEQUENCE [LARGE SCALE GENOMIC DNA]</scope>
    <source>
        <strain evidence="3 4">NSJ-18</strain>
    </source>
</reference>
<sequence>MMNFILIPAVVMISTVVYFTMKGAAKPRRNILFGITLPKEALEDERVLKIIGEYKWSVNICVLGSVLTGLPILFIDKTAINMVYLIVWGLITSEWLVKQPYKHVNRRLKKIKEENEWFIGEKRVVSMDTKVSKLKNKMPIPDKYMLIPIGISLIPLTMSFVKYDTDLKYANVVAIILVGVLVFLYLVGFKDSNKLKLKVYSNNSEINYILNKEEKYLNSIVWFITSLTASIVFLFTFSLVYEVINVSYYFISFIAILASIISFIGFVYKDNRIKSLEDELLRMDSEIIYTDDDDYWIDGYKYYNENDFNSKVSPRFGFNAYTYNLATKKGKILYYMPIIICAVIIIPLCFNLLEMDFSDHKITISKENNSIGIDYPYYDYEVSVGEIEEVSLVEEVNFKIRTNGISTDEYSRGSFKSVQYGKCKAYIYNESKPYIVVKLKNTYLIYNERTKDETMKVYNELKSLVD</sequence>
<dbReference type="Pfam" id="PF10882">
    <property type="entry name" value="bPH_5"/>
    <property type="match status" value="1"/>
</dbReference>
<dbReference type="RefSeq" id="WP_153923999.1">
    <property type="nucleotide sequence ID" value="NZ_JACRWE010000002.1"/>
</dbReference>
<comment type="caution">
    <text evidence="3">The sequence shown here is derived from an EMBL/GenBank/DDBJ whole genome shotgun (WGS) entry which is preliminary data.</text>
</comment>
<feature type="transmembrane region" description="Helical" evidence="1">
    <location>
        <begin position="220"/>
        <end position="241"/>
    </location>
</feature>
<protein>
    <recommendedName>
        <fullName evidence="2">Bacterial Pleckstrin homology domain-containing protein</fullName>
    </recommendedName>
</protein>
<feature type="transmembrane region" description="Helical" evidence="1">
    <location>
        <begin position="56"/>
        <end position="74"/>
    </location>
</feature>
<feature type="domain" description="Bacterial Pleckstrin homology" evidence="2">
    <location>
        <begin position="367"/>
        <end position="444"/>
    </location>
</feature>
<gene>
    <name evidence="3" type="ORF">H8923_04370</name>
</gene>
<feature type="transmembrane region" description="Helical" evidence="1">
    <location>
        <begin position="247"/>
        <end position="268"/>
    </location>
</feature>
<name>A0ABR7JM62_9FIRM</name>
<keyword evidence="1" id="KW-0812">Transmembrane</keyword>
<feature type="transmembrane region" description="Helical" evidence="1">
    <location>
        <begin position="80"/>
        <end position="97"/>
    </location>
</feature>
<feature type="transmembrane region" description="Helical" evidence="1">
    <location>
        <begin position="6"/>
        <end position="25"/>
    </location>
</feature>
<evidence type="ECO:0000259" key="2">
    <source>
        <dbReference type="Pfam" id="PF10882"/>
    </source>
</evidence>
<dbReference type="EMBL" id="JACRWE010000002">
    <property type="protein sequence ID" value="MBC5995985.1"/>
    <property type="molecule type" value="Genomic_DNA"/>
</dbReference>
<evidence type="ECO:0000313" key="3">
    <source>
        <dbReference type="EMBL" id="MBC5995985.1"/>
    </source>
</evidence>